<organism evidence="1 2">
    <name type="scientific">Engystomops pustulosus</name>
    <name type="common">Tungara frog</name>
    <name type="synonym">Physalaemus pustulosus</name>
    <dbReference type="NCBI Taxonomy" id="76066"/>
    <lineage>
        <taxon>Eukaryota</taxon>
        <taxon>Metazoa</taxon>
        <taxon>Chordata</taxon>
        <taxon>Craniata</taxon>
        <taxon>Vertebrata</taxon>
        <taxon>Euteleostomi</taxon>
        <taxon>Amphibia</taxon>
        <taxon>Batrachia</taxon>
        <taxon>Anura</taxon>
        <taxon>Neobatrachia</taxon>
        <taxon>Hyloidea</taxon>
        <taxon>Leptodactylidae</taxon>
        <taxon>Leiuperinae</taxon>
        <taxon>Engystomops</taxon>
    </lineage>
</organism>
<name>A0AAV7BC18_ENGPU</name>
<dbReference type="Proteomes" id="UP000824782">
    <property type="component" value="Unassembled WGS sequence"/>
</dbReference>
<dbReference type="AlphaFoldDB" id="A0AAV7BC18"/>
<dbReference type="EMBL" id="WNYA01000006">
    <property type="protein sequence ID" value="KAG8570046.1"/>
    <property type="molecule type" value="Genomic_DNA"/>
</dbReference>
<evidence type="ECO:0000313" key="1">
    <source>
        <dbReference type="EMBL" id="KAG8570046.1"/>
    </source>
</evidence>
<comment type="caution">
    <text evidence="1">The sequence shown here is derived from an EMBL/GenBank/DDBJ whole genome shotgun (WGS) entry which is preliminary data.</text>
</comment>
<sequence length="174" mass="19248">MEWEKLSIAVQETGEGPSIFDVGTQTDDLDNIEDVRVVRVWQPAVVKKTFAAQNDEEDPFGSFYATQLEHAARSTTSAACSMVGLENPQLGSSLAEMSSQNLEDGGASSSAHTFLGASNVNNSKFSRSRKPQNPEMDVVDHFSMLVKPYLMKLPAENKLRCMKEIMEVINKHLH</sequence>
<keyword evidence="2" id="KW-1185">Reference proteome</keyword>
<gene>
    <name evidence="1" type="ORF">GDO81_014666</name>
</gene>
<evidence type="ECO:0000313" key="2">
    <source>
        <dbReference type="Proteomes" id="UP000824782"/>
    </source>
</evidence>
<proteinExistence type="predicted"/>
<accession>A0AAV7BC18</accession>
<evidence type="ECO:0008006" key="3">
    <source>
        <dbReference type="Google" id="ProtNLM"/>
    </source>
</evidence>
<reference evidence="1" key="1">
    <citation type="thesis" date="2020" institute="ProQuest LLC" country="789 East Eisenhower Parkway, Ann Arbor, MI, USA">
        <title>Comparative Genomics and Chromosome Evolution.</title>
        <authorList>
            <person name="Mudd A.B."/>
        </authorList>
    </citation>
    <scope>NUCLEOTIDE SEQUENCE</scope>
    <source>
        <strain evidence="1">237g6f4</strain>
        <tissue evidence="1">Blood</tissue>
    </source>
</reference>
<protein>
    <recommendedName>
        <fullName evidence="3">BESS domain-containing protein</fullName>
    </recommendedName>
</protein>